<name>A0A7I8IEL0_SPIIN</name>
<dbReference type="EMBL" id="CACRZD030000002">
    <property type="protein sequence ID" value="CAA6655815.1"/>
    <property type="molecule type" value="Genomic_DNA"/>
</dbReference>
<gene>
    <name evidence="7" type="ORF">SI7747_02002355</name>
</gene>
<comment type="similarity">
    <text evidence="1">Belongs to the GST superfamily. Phi family.</text>
</comment>
<dbReference type="InterPro" id="IPR036282">
    <property type="entry name" value="Glutathione-S-Trfase_C_sf"/>
</dbReference>
<evidence type="ECO:0000256" key="2">
    <source>
        <dbReference type="ARBA" id="ARBA00012452"/>
    </source>
</evidence>
<dbReference type="EC" id="2.5.1.18" evidence="2"/>
<dbReference type="Pfam" id="PF00043">
    <property type="entry name" value="GST_C"/>
    <property type="match status" value="1"/>
</dbReference>
<dbReference type="SUPFAM" id="SSF52833">
    <property type="entry name" value="Thioredoxin-like"/>
    <property type="match status" value="1"/>
</dbReference>
<proteinExistence type="inferred from homology"/>
<comment type="catalytic activity">
    <reaction evidence="4">
        <text>RX + glutathione = an S-substituted glutathione + a halide anion + H(+)</text>
        <dbReference type="Rhea" id="RHEA:16437"/>
        <dbReference type="ChEBI" id="CHEBI:15378"/>
        <dbReference type="ChEBI" id="CHEBI:16042"/>
        <dbReference type="ChEBI" id="CHEBI:17792"/>
        <dbReference type="ChEBI" id="CHEBI:57925"/>
        <dbReference type="ChEBI" id="CHEBI:90779"/>
        <dbReference type="EC" id="2.5.1.18"/>
    </reaction>
</comment>
<dbReference type="Gene3D" id="3.40.30.10">
    <property type="entry name" value="Glutaredoxin"/>
    <property type="match status" value="1"/>
</dbReference>
<evidence type="ECO:0000256" key="1">
    <source>
        <dbReference type="ARBA" id="ARBA00010128"/>
    </source>
</evidence>
<dbReference type="SUPFAM" id="SSF47616">
    <property type="entry name" value="GST C-terminal domain-like"/>
    <property type="match status" value="1"/>
</dbReference>
<dbReference type="InterPro" id="IPR004045">
    <property type="entry name" value="Glutathione_S-Trfase_N"/>
</dbReference>
<dbReference type="Pfam" id="PF02798">
    <property type="entry name" value="GST_N"/>
    <property type="match status" value="1"/>
</dbReference>
<dbReference type="PANTHER" id="PTHR43900">
    <property type="entry name" value="GLUTATHIONE S-TRANSFERASE RHO"/>
    <property type="match status" value="1"/>
</dbReference>
<dbReference type="InterPro" id="IPR004046">
    <property type="entry name" value="GST_C"/>
</dbReference>
<dbReference type="Gene3D" id="1.20.1050.10">
    <property type="match status" value="1"/>
</dbReference>
<evidence type="ECO:0000259" key="5">
    <source>
        <dbReference type="PROSITE" id="PS50404"/>
    </source>
</evidence>
<feature type="domain" description="GST C-terminal" evidence="6">
    <location>
        <begin position="89"/>
        <end position="217"/>
    </location>
</feature>
<dbReference type="CDD" id="cd03053">
    <property type="entry name" value="GST_N_Phi"/>
    <property type="match status" value="1"/>
</dbReference>
<dbReference type="FunFam" id="1.20.1050.10:FF:000004">
    <property type="entry name" value="Glutathione S-transferase F2"/>
    <property type="match status" value="1"/>
</dbReference>
<dbReference type="GO" id="GO:0004364">
    <property type="term" value="F:glutathione transferase activity"/>
    <property type="evidence" value="ECO:0007669"/>
    <property type="project" value="UniProtKB-EC"/>
</dbReference>
<evidence type="ECO:0000256" key="4">
    <source>
        <dbReference type="ARBA" id="ARBA00047960"/>
    </source>
</evidence>
<dbReference type="FunFam" id="3.40.30.10:FF:000016">
    <property type="entry name" value="Glutathione S-transferase F2"/>
    <property type="match status" value="1"/>
</dbReference>
<dbReference type="Proteomes" id="UP001189122">
    <property type="component" value="Unassembled WGS sequence"/>
</dbReference>
<dbReference type="PROSITE" id="PS50405">
    <property type="entry name" value="GST_CTER"/>
    <property type="match status" value="1"/>
</dbReference>
<dbReference type="SFLD" id="SFLDG00358">
    <property type="entry name" value="Main_(cytGST)"/>
    <property type="match status" value="1"/>
</dbReference>
<dbReference type="InterPro" id="IPR010987">
    <property type="entry name" value="Glutathione-S-Trfase_C-like"/>
</dbReference>
<protein>
    <recommendedName>
        <fullName evidence="2">glutathione transferase</fullName>
        <ecNumber evidence="2">2.5.1.18</ecNumber>
    </recommendedName>
</protein>
<feature type="domain" description="GST N-terminal" evidence="5">
    <location>
        <begin position="1"/>
        <end position="82"/>
    </location>
</feature>
<evidence type="ECO:0000256" key="3">
    <source>
        <dbReference type="ARBA" id="ARBA00022679"/>
    </source>
</evidence>
<dbReference type="CDD" id="cd03187">
    <property type="entry name" value="GST_C_Phi"/>
    <property type="match status" value="1"/>
</dbReference>
<sequence>MVVKIYGTSLAVSPQRVMLCLLEKGVEFELDHVNLDTMEHKEPEYLAKQPFGKVPYVEDGDFKLYESRAIIRYYAAKHENSGPPLLGRTLEERAVVDQWLDVEAITYDAAVFPVVFNKVILPRLGVPGDMAAVQSGLEKLEKILDIYEQRLSTSKYLAGDKFTLADLSHVPATRRLIDDANFGDLFAKRKHLTAWWEDISGRPSWKKVLELERSSPLLSD</sequence>
<dbReference type="GO" id="GO:0006749">
    <property type="term" value="P:glutathione metabolic process"/>
    <property type="evidence" value="ECO:0007669"/>
    <property type="project" value="TreeGrafter"/>
</dbReference>
<dbReference type="InterPro" id="IPR040079">
    <property type="entry name" value="Glutathione_S-Trfase"/>
</dbReference>
<dbReference type="EMBL" id="LR743589">
    <property type="protein sequence ID" value="CAA2616124.1"/>
    <property type="molecule type" value="Genomic_DNA"/>
</dbReference>
<dbReference type="SFLD" id="SFLDS00019">
    <property type="entry name" value="Glutathione_Transferase_(cytos"/>
    <property type="match status" value="1"/>
</dbReference>
<dbReference type="GO" id="GO:0009635">
    <property type="term" value="P:response to herbicide"/>
    <property type="evidence" value="ECO:0007669"/>
    <property type="project" value="UniProtKB-ARBA"/>
</dbReference>
<keyword evidence="8" id="KW-1185">Reference proteome</keyword>
<evidence type="ECO:0000313" key="8">
    <source>
        <dbReference type="Proteomes" id="UP001189122"/>
    </source>
</evidence>
<accession>A0A7I8IEL0</accession>
<dbReference type="GO" id="GO:0043295">
    <property type="term" value="F:glutathione binding"/>
    <property type="evidence" value="ECO:0007669"/>
    <property type="project" value="TreeGrafter"/>
</dbReference>
<dbReference type="AlphaFoldDB" id="A0A7I8IEL0"/>
<dbReference type="PROSITE" id="PS50404">
    <property type="entry name" value="GST_NTER"/>
    <property type="match status" value="1"/>
</dbReference>
<evidence type="ECO:0000313" key="7">
    <source>
        <dbReference type="EMBL" id="CAA2616124.1"/>
    </source>
</evidence>
<dbReference type="GO" id="GO:0005737">
    <property type="term" value="C:cytoplasm"/>
    <property type="evidence" value="ECO:0007669"/>
    <property type="project" value="TreeGrafter"/>
</dbReference>
<organism evidence="7">
    <name type="scientific">Spirodela intermedia</name>
    <name type="common">Intermediate duckweed</name>
    <dbReference type="NCBI Taxonomy" id="51605"/>
    <lineage>
        <taxon>Eukaryota</taxon>
        <taxon>Viridiplantae</taxon>
        <taxon>Streptophyta</taxon>
        <taxon>Embryophyta</taxon>
        <taxon>Tracheophyta</taxon>
        <taxon>Spermatophyta</taxon>
        <taxon>Magnoliopsida</taxon>
        <taxon>Liliopsida</taxon>
        <taxon>Araceae</taxon>
        <taxon>Lemnoideae</taxon>
        <taxon>Spirodela</taxon>
    </lineage>
</organism>
<evidence type="ECO:0000259" key="6">
    <source>
        <dbReference type="PROSITE" id="PS50405"/>
    </source>
</evidence>
<keyword evidence="3" id="KW-0808">Transferase</keyword>
<reference evidence="7 8" key="1">
    <citation type="submission" date="2019-12" db="EMBL/GenBank/DDBJ databases">
        <authorList>
            <person name="Scholz U."/>
            <person name="Mascher M."/>
            <person name="Fiebig A."/>
        </authorList>
    </citation>
    <scope>NUCLEOTIDE SEQUENCE</scope>
</reference>
<dbReference type="InterPro" id="IPR034347">
    <property type="entry name" value="GST_Phi_C"/>
</dbReference>
<dbReference type="InterPro" id="IPR036249">
    <property type="entry name" value="Thioredoxin-like_sf"/>
</dbReference>
<dbReference type="PANTHER" id="PTHR43900:SF54">
    <property type="entry name" value="GLUTATHIONE S-TRANSFERASE F12"/>
    <property type="match status" value="1"/>
</dbReference>